<evidence type="ECO:0000313" key="3">
    <source>
        <dbReference type="Proteomes" id="UP000254785"/>
    </source>
</evidence>
<keyword evidence="1" id="KW-0812">Transmembrane</keyword>
<sequence length="81" mass="9034">MGADNSANTCRRITETVRDAGINGITLPRDEVVILTINRQNNFTFQYSAYFLTLMLNLSPVVVPGWYVSKIIASVRFGLPL</sequence>
<gene>
    <name evidence="2" type="ORF">NCTC9117_03520</name>
</gene>
<name>A0A376YAW9_ECOLX</name>
<feature type="transmembrane region" description="Helical" evidence="1">
    <location>
        <begin position="47"/>
        <end position="68"/>
    </location>
</feature>
<dbReference type="AlphaFoldDB" id="A0A376YAW9"/>
<dbReference type="EMBL" id="UGDC01000003">
    <property type="protein sequence ID" value="STJ80982.1"/>
    <property type="molecule type" value="Genomic_DNA"/>
</dbReference>
<evidence type="ECO:0000256" key="1">
    <source>
        <dbReference type="SAM" id="Phobius"/>
    </source>
</evidence>
<protein>
    <submittedName>
        <fullName evidence="2">Uncharacterized protein</fullName>
    </submittedName>
</protein>
<reference evidence="2 3" key="1">
    <citation type="submission" date="2018-06" db="EMBL/GenBank/DDBJ databases">
        <authorList>
            <consortium name="Pathogen Informatics"/>
            <person name="Doyle S."/>
        </authorList>
    </citation>
    <scope>NUCLEOTIDE SEQUENCE [LARGE SCALE GENOMIC DNA]</scope>
    <source>
        <strain evidence="2 3">NCTC9117</strain>
    </source>
</reference>
<evidence type="ECO:0000313" key="2">
    <source>
        <dbReference type="EMBL" id="STJ80982.1"/>
    </source>
</evidence>
<keyword evidence="1" id="KW-0472">Membrane</keyword>
<proteinExistence type="predicted"/>
<organism evidence="2 3">
    <name type="scientific">Escherichia coli</name>
    <dbReference type="NCBI Taxonomy" id="562"/>
    <lineage>
        <taxon>Bacteria</taxon>
        <taxon>Pseudomonadati</taxon>
        <taxon>Pseudomonadota</taxon>
        <taxon>Gammaproteobacteria</taxon>
        <taxon>Enterobacterales</taxon>
        <taxon>Enterobacteriaceae</taxon>
        <taxon>Escherichia</taxon>
    </lineage>
</organism>
<accession>A0A376YAW9</accession>
<dbReference type="Proteomes" id="UP000254785">
    <property type="component" value="Unassembled WGS sequence"/>
</dbReference>
<keyword evidence="1" id="KW-1133">Transmembrane helix</keyword>